<dbReference type="AlphaFoldDB" id="A0AAV6YY85"/>
<reference evidence="1" key="1">
    <citation type="thesis" date="2020" institute="ProQuest LLC" country="789 East Eisenhower Parkway, Ann Arbor, MI, USA">
        <title>Comparative Genomics and Chromosome Evolution.</title>
        <authorList>
            <person name="Mudd A.B."/>
        </authorList>
    </citation>
    <scope>NUCLEOTIDE SEQUENCE</scope>
    <source>
        <strain evidence="1">237g6f4</strain>
        <tissue evidence="1">Blood</tissue>
    </source>
</reference>
<name>A0AAV6YY85_ENGPU</name>
<proteinExistence type="predicted"/>
<dbReference type="Proteomes" id="UP000824782">
    <property type="component" value="Unassembled WGS sequence"/>
</dbReference>
<sequence>MSLIMTLLTKMHFFIFPEEKPKYCLVILILKSSLNRVGLSLKKDLIWGLVFEQYTKSTLKNLKNGNCLPRLISQWLNYLKNLFFLQMNLLYLETLLTGKLTLCSAEAINSQQPWLRHLLLLCLLHEP</sequence>
<gene>
    <name evidence="1" type="ORF">GDO81_022146</name>
</gene>
<evidence type="ECO:0000313" key="2">
    <source>
        <dbReference type="Proteomes" id="UP000824782"/>
    </source>
</evidence>
<protein>
    <submittedName>
        <fullName evidence="1">Uncharacterized protein</fullName>
    </submittedName>
</protein>
<dbReference type="EMBL" id="WNYA01018974">
    <property type="protein sequence ID" value="KAG8538738.1"/>
    <property type="molecule type" value="Genomic_DNA"/>
</dbReference>
<evidence type="ECO:0000313" key="1">
    <source>
        <dbReference type="EMBL" id="KAG8538738.1"/>
    </source>
</evidence>
<organism evidence="1 2">
    <name type="scientific">Engystomops pustulosus</name>
    <name type="common">Tungara frog</name>
    <name type="synonym">Physalaemus pustulosus</name>
    <dbReference type="NCBI Taxonomy" id="76066"/>
    <lineage>
        <taxon>Eukaryota</taxon>
        <taxon>Metazoa</taxon>
        <taxon>Chordata</taxon>
        <taxon>Craniata</taxon>
        <taxon>Vertebrata</taxon>
        <taxon>Euteleostomi</taxon>
        <taxon>Amphibia</taxon>
        <taxon>Batrachia</taxon>
        <taxon>Anura</taxon>
        <taxon>Neobatrachia</taxon>
        <taxon>Hyloidea</taxon>
        <taxon>Leptodactylidae</taxon>
        <taxon>Leiuperinae</taxon>
        <taxon>Engystomops</taxon>
    </lineage>
</organism>
<comment type="caution">
    <text evidence="1">The sequence shown here is derived from an EMBL/GenBank/DDBJ whole genome shotgun (WGS) entry which is preliminary data.</text>
</comment>
<keyword evidence="2" id="KW-1185">Reference proteome</keyword>
<accession>A0AAV6YY85</accession>